<evidence type="ECO:0000313" key="2">
    <source>
        <dbReference type="EMBL" id="KAE9292111.1"/>
    </source>
</evidence>
<feature type="region of interest" description="Disordered" evidence="1">
    <location>
        <begin position="114"/>
        <end position="138"/>
    </location>
</feature>
<organism evidence="2 3">
    <name type="scientific">Phytophthora rubi</name>
    <dbReference type="NCBI Taxonomy" id="129364"/>
    <lineage>
        <taxon>Eukaryota</taxon>
        <taxon>Sar</taxon>
        <taxon>Stramenopiles</taxon>
        <taxon>Oomycota</taxon>
        <taxon>Peronosporomycetes</taxon>
        <taxon>Peronosporales</taxon>
        <taxon>Peronosporaceae</taxon>
        <taxon>Phytophthora</taxon>
    </lineage>
</organism>
<keyword evidence="3" id="KW-1185">Reference proteome</keyword>
<sequence length="241" mass="26015">MPLAGTGHSVFTAAPFSSEHDDSEACDSHGARHCETHEATQGHVEVSAALESCSRTSLTCIFNSAASYDIIKTQRSIDKKLQKTEATALLQLVLKVFDLFDNVIILNEGKTLARNSSTSTRRGHGAPPAPSERASSQSPSIQAVLEDWLYGLQMLEYVSNDIDPMPEPQRSENASNDIGPILPRQQVGADGAPKTRVTMGNTTFREGRGLMVAVMALIDVSTYSNMDPMNLQVLLGGQLQV</sequence>
<comment type="caution">
    <text evidence="2">The sequence shown here is derived from an EMBL/GenBank/DDBJ whole genome shotgun (WGS) entry which is preliminary data.</text>
</comment>
<reference evidence="2 3" key="1">
    <citation type="submission" date="2018-08" db="EMBL/GenBank/DDBJ databases">
        <title>Genomic investigation of the strawberry pathogen Phytophthora fragariae indicates pathogenicity is determined by transcriptional variation in three key races.</title>
        <authorList>
            <person name="Adams T.M."/>
            <person name="Armitage A.D."/>
            <person name="Sobczyk M.K."/>
            <person name="Bates H.J."/>
            <person name="Dunwell J.M."/>
            <person name="Nellist C.F."/>
            <person name="Harrison R.J."/>
        </authorList>
    </citation>
    <scope>NUCLEOTIDE SEQUENCE [LARGE SCALE GENOMIC DNA]</scope>
    <source>
        <strain evidence="2 3">SCRP333</strain>
    </source>
</reference>
<gene>
    <name evidence="2" type="ORF">PR003_g24842</name>
</gene>
<accession>A0A6A4CPL0</accession>
<evidence type="ECO:0000256" key="1">
    <source>
        <dbReference type="SAM" id="MobiDB-lite"/>
    </source>
</evidence>
<evidence type="ECO:0000313" key="3">
    <source>
        <dbReference type="Proteomes" id="UP000434957"/>
    </source>
</evidence>
<dbReference type="EMBL" id="QXFT01002867">
    <property type="protein sequence ID" value="KAE9292111.1"/>
    <property type="molecule type" value="Genomic_DNA"/>
</dbReference>
<feature type="region of interest" description="Disordered" evidence="1">
    <location>
        <begin position="161"/>
        <end position="196"/>
    </location>
</feature>
<name>A0A6A4CPL0_9STRA</name>
<feature type="non-terminal residue" evidence="2">
    <location>
        <position position="241"/>
    </location>
</feature>
<proteinExistence type="predicted"/>
<dbReference type="Proteomes" id="UP000434957">
    <property type="component" value="Unassembled WGS sequence"/>
</dbReference>
<dbReference type="AlphaFoldDB" id="A0A6A4CPL0"/>
<protein>
    <submittedName>
        <fullName evidence="2">Uncharacterized protein</fullName>
    </submittedName>
</protein>